<accession>A0ABS8VP17</accession>
<dbReference type="EMBL" id="JACEIK010005967">
    <property type="protein sequence ID" value="MCE0482544.1"/>
    <property type="molecule type" value="Genomic_DNA"/>
</dbReference>
<organism evidence="2 3">
    <name type="scientific">Datura stramonium</name>
    <name type="common">Jimsonweed</name>
    <name type="synonym">Common thornapple</name>
    <dbReference type="NCBI Taxonomy" id="4076"/>
    <lineage>
        <taxon>Eukaryota</taxon>
        <taxon>Viridiplantae</taxon>
        <taxon>Streptophyta</taxon>
        <taxon>Embryophyta</taxon>
        <taxon>Tracheophyta</taxon>
        <taxon>Spermatophyta</taxon>
        <taxon>Magnoliopsida</taxon>
        <taxon>eudicotyledons</taxon>
        <taxon>Gunneridae</taxon>
        <taxon>Pentapetalae</taxon>
        <taxon>asterids</taxon>
        <taxon>lamiids</taxon>
        <taxon>Solanales</taxon>
        <taxon>Solanaceae</taxon>
        <taxon>Solanoideae</taxon>
        <taxon>Datureae</taxon>
        <taxon>Datura</taxon>
    </lineage>
</organism>
<keyword evidence="3" id="KW-1185">Reference proteome</keyword>
<feature type="region of interest" description="Disordered" evidence="1">
    <location>
        <begin position="65"/>
        <end position="95"/>
    </location>
</feature>
<sequence length="158" mass="17205">MQTSQDQVLSQSHQQNDGVPELEEVGELEEQVNQLADRIAEYRGTIPVQLKSAVFSVLTAQRPVLGTHFDGGPESRSGPSGDPSSDVGGPIESGNIALLAGEEQKEAEKVQLLKQKISENSSTIPVALNRMNECMTRINKLQLSNGIIHLAFKRKRTS</sequence>
<name>A0ABS8VP17_DATST</name>
<reference evidence="2 3" key="1">
    <citation type="journal article" date="2021" name="BMC Genomics">
        <title>Datura genome reveals duplications of psychoactive alkaloid biosynthetic genes and high mutation rate following tissue culture.</title>
        <authorList>
            <person name="Rajewski A."/>
            <person name="Carter-House D."/>
            <person name="Stajich J."/>
            <person name="Litt A."/>
        </authorList>
    </citation>
    <scope>NUCLEOTIDE SEQUENCE [LARGE SCALE GENOMIC DNA]</scope>
    <source>
        <strain evidence="2">AR-01</strain>
    </source>
</reference>
<feature type="region of interest" description="Disordered" evidence="1">
    <location>
        <begin position="1"/>
        <end position="25"/>
    </location>
</feature>
<feature type="compositionally biased region" description="Polar residues" evidence="1">
    <location>
        <begin position="1"/>
        <end position="17"/>
    </location>
</feature>
<gene>
    <name evidence="2" type="ORF">HAX54_041373</name>
</gene>
<proteinExistence type="predicted"/>
<dbReference type="PANTHER" id="PTHR36045">
    <property type="entry name" value="OS04G0558500 PROTEIN"/>
    <property type="match status" value="1"/>
</dbReference>
<protein>
    <submittedName>
        <fullName evidence="2">Uncharacterized protein</fullName>
    </submittedName>
</protein>
<feature type="compositionally biased region" description="Low complexity" evidence="1">
    <location>
        <begin position="70"/>
        <end position="90"/>
    </location>
</feature>
<dbReference type="PANTHER" id="PTHR36045:SF2">
    <property type="entry name" value="OS04G0558500 PROTEIN"/>
    <property type="match status" value="1"/>
</dbReference>
<evidence type="ECO:0000256" key="1">
    <source>
        <dbReference type="SAM" id="MobiDB-lite"/>
    </source>
</evidence>
<dbReference type="Proteomes" id="UP000823775">
    <property type="component" value="Unassembled WGS sequence"/>
</dbReference>
<evidence type="ECO:0000313" key="2">
    <source>
        <dbReference type="EMBL" id="MCE0482544.1"/>
    </source>
</evidence>
<comment type="caution">
    <text evidence="2">The sequence shown here is derived from an EMBL/GenBank/DDBJ whole genome shotgun (WGS) entry which is preliminary data.</text>
</comment>
<evidence type="ECO:0000313" key="3">
    <source>
        <dbReference type="Proteomes" id="UP000823775"/>
    </source>
</evidence>